<evidence type="ECO:0000313" key="2">
    <source>
        <dbReference type="Proteomes" id="UP000887013"/>
    </source>
</evidence>
<reference evidence="1" key="1">
    <citation type="submission" date="2020-08" db="EMBL/GenBank/DDBJ databases">
        <title>Multicomponent nature underlies the extraordinary mechanical properties of spider dragline silk.</title>
        <authorList>
            <person name="Kono N."/>
            <person name="Nakamura H."/>
            <person name="Mori M."/>
            <person name="Yoshida Y."/>
            <person name="Ohtoshi R."/>
            <person name="Malay A.D."/>
            <person name="Moran D.A.P."/>
            <person name="Tomita M."/>
            <person name="Numata K."/>
            <person name="Arakawa K."/>
        </authorList>
    </citation>
    <scope>NUCLEOTIDE SEQUENCE</scope>
</reference>
<accession>A0A8X6PPF0</accession>
<sequence length="113" mass="12451">MQDKKKLIYPIDVVIGEGGNSSNCSLHQNSSIERYAWVKKMETLSCEIISLKNVYCNNSIKCGSAPDVHYSRRHDSSTCSLTPIHFPPAAALMCAEKILSLLEAKGEGSDDFN</sequence>
<proteinExistence type="predicted"/>
<name>A0A8X6PPF0_NEPPI</name>
<dbReference type="Proteomes" id="UP000887013">
    <property type="component" value="Unassembled WGS sequence"/>
</dbReference>
<comment type="caution">
    <text evidence="1">The sequence shown here is derived from an EMBL/GenBank/DDBJ whole genome shotgun (WGS) entry which is preliminary data.</text>
</comment>
<organism evidence="1 2">
    <name type="scientific">Nephila pilipes</name>
    <name type="common">Giant wood spider</name>
    <name type="synonym">Nephila maculata</name>
    <dbReference type="NCBI Taxonomy" id="299642"/>
    <lineage>
        <taxon>Eukaryota</taxon>
        <taxon>Metazoa</taxon>
        <taxon>Ecdysozoa</taxon>
        <taxon>Arthropoda</taxon>
        <taxon>Chelicerata</taxon>
        <taxon>Arachnida</taxon>
        <taxon>Araneae</taxon>
        <taxon>Araneomorphae</taxon>
        <taxon>Entelegynae</taxon>
        <taxon>Araneoidea</taxon>
        <taxon>Nephilidae</taxon>
        <taxon>Nephila</taxon>
    </lineage>
</organism>
<gene>
    <name evidence="1" type="ORF">NPIL_410481</name>
</gene>
<evidence type="ECO:0000313" key="1">
    <source>
        <dbReference type="EMBL" id="GFT81443.1"/>
    </source>
</evidence>
<dbReference type="AlphaFoldDB" id="A0A8X6PPF0"/>
<keyword evidence="2" id="KW-1185">Reference proteome</keyword>
<protein>
    <submittedName>
        <fullName evidence="1">Uncharacterized protein</fullName>
    </submittedName>
</protein>
<dbReference type="EMBL" id="BMAW01118769">
    <property type="protein sequence ID" value="GFT81443.1"/>
    <property type="molecule type" value="Genomic_DNA"/>
</dbReference>